<evidence type="ECO:0000313" key="1">
    <source>
        <dbReference type="EMBL" id="CAL8107993.1"/>
    </source>
</evidence>
<reference evidence="1 2" key="1">
    <citation type="submission" date="2024-08" db="EMBL/GenBank/DDBJ databases">
        <authorList>
            <person name="Cucini C."/>
            <person name="Frati F."/>
        </authorList>
    </citation>
    <scope>NUCLEOTIDE SEQUENCE [LARGE SCALE GENOMIC DNA]</scope>
</reference>
<sequence length="206" mass="23658">MGSLVDIAASFSAELEDLKGEIRFKDRLLQVASKRIGLRDIMLASDKLMMALQKQKAEYDENHNRQAVVAAQLFQLLNLEEYRSYSQQYGLIEFQYNNVLATFNAFGRRVAIAAQKRANEWLLLEPMLDWQDSEFRGITMRNVHEALERLEEGITRATEVKTMLEAVAEEWSTGGIKHDIEMDFSNCIQQLDALLEVVQERVLAVE</sequence>
<protein>
    <submittedName>
        <fullName evidence="1">Uncharacterized protein</fullName>
    </submittedName>
</protein>
<dbReference type="Proteomes" id="UP001642540">
    <property type="component" value="Unassembled WGS sequence"/>
</dbReference>
<gene>
    <name evidence="1" type="ORF">ODALV1_LOCUS12839</name>
</gene>
<proteinExistence type="predicted"/>
<evidence type="ECO:0000313" key="2">
    <source>
        <dbReference type="Proteomes" id="UP001642540"/>
    </source>
</evidence>
<name>A0ABP1QRA2_9HEXA</name>
<dbReference type="EMBL" id="CAXLJM020000039">
    <property type="protein sequence ID" value="CAL8107993.1"/>
    <property type="molecule type" value="Genomic_DNA"/>
</dbReference>
<accession>A0ABP1QRA2</accession>
<keyword evidence="2" id="KW-1185">Reference proteome</keyword>
<comment type="caution">
    <text evidence="1">The sequence shown here is derived from an EMBL/GenBank/DDBJ whole genome shotgun (WGS) entry which is preliminary data.</text>
</comment>
<organism evidence="1 2">
    <name type="scientific">Orchesella dallaii</name>
    <dbReference type="NCBI Taxonomy" id="48710"/>
    <lineage>
        <taxon>Eukaryota</taxon>
        <taxon>Metazoa</taxon>
        <taxon>Ecdysozoa</taxon>
        <taxon>Arthropoda</taxon>
        <taxon>Hexapoda</taxon>
        <taxon>Collembola</taxon>
        <taxon>Entomobryomorpha</taxon>
        <taxon>Entomobryoidea</taxon>
        <taxon>Orchesellidae</taxon>
        <taxon>Orchesellinae</taxon>
        <taxon>Orchesella</taxon>
    </lineage>
</organism>